<reference evidence="9 10" key="1">
    <citation type="submission" date="2016-07" db="EMBL/GenBank/DDBJ databases">
        <title>Pervasive Adenine N6-methylation of Active Genes in Fungi.</title>
        <authorList>
            <consortium name="DOE Joint Genome Institute"/>
            <person name="Mondo S.J."/>
            <person name="Dannebaum R.O."/>
            <person name="Kuo R.C."/>
            <person name="Labutti K."/>
            <person name="Haridas S."/>
            <person name="Kuo A."/>
            <person name="Salamov A."/>
            <person name="Ahrendt S.R."/>
            <person name="Lipzen A."/>
            <person name="Sullivan W."/>
            <person name="Andreopoulos W.B."/>
            <person name="Clum A."/>
            <person name="Lindquist E."/>
            <person name="Daum C."/>
            <person name="Ramamoorthy G.K."/>
            <person name="Gryganskyi A."/>
            <person name="Culley D."/>
            <person name="Magnuson J.K."/>
            <person name="James T.Y."/>
            <person name="O'Malley M.A."/>
            <person name="Stajich J.E."/>
            <person name="Spatafora J.W."/>
            <person name="Visel A."/>
            <person name="Grigoriev I.V."/>
        </authorList>
    </citation>
    <scope>NUCLEOTIDE SEQUENCE [LARGE SCALE GENOMIC DNA]</scope>
    <source>
        <strain evidence="9 10">12-1054</strain>
    </source>
</reference>
<dbReference type="Proteomes" id="UP000193685">
    <property type="component" value="Unassembled WGS sequence"/>
</dbReference>
<keyword evidence="10" id="KW-1185">Reference proteome</keyword>
<dbReference type="PROSITE" id="PS51405">
    <property type="entry name" value="HEME_HALOPEROXIDASE"/>
    <property type="match status" value="1"/>
</dbReference>
<dbReference type="PANTHER" id="PTHR33577">
    <property type="entry name" value="STERIGMATOCYSTIN BIOSYNTHESIS PEROXIDASE STCC-RELATED"/>
    <property type="match status" value="1"/>
</dbReference>
<evidence type="ECO:0000256" key="1">
    <source>
        <dbReference type="ARBA" id="ARBA00001970"/>
    </source>
</evidence>
<dbReference type="AlphaFoldDB" id="A0A1Y2FTV0"/>
<dbReference type="EMBL" id="MCFI01000002">
    <property type="protein sequence ID" value="ORY86997.1"/>
    <property type="molecule type" value="Genomic_DNA"/>
</dbReference>
<dbReference type="GeneID" id="63784074"/>
<keyword evidence="6" id="KW-0408">Iron</keyword>
<evidence type="ECO:0000256" key="3">
    <source>
        <dbReference type="ARBA" id="ARBA00022617"/>
    </source>
</evidence>
<evidence type="ECO:0000313" key="9">
    <source>
        <dbReference type="EMBL" id="ORY86997.1"/>
    </source>
</evidence>
<evidence type="ECO:0000256" key="2">
    <source>
        <dbReference type="ARBA" id="ARBA00022559"/>
    </source>
</evidence>
<dbReference type="PANTHER" id="PTHR33577:SF1">
    <property type="entry name" value="HEME HALOPEROXIDASE FAMILY PROFILE DOMAIN-CONTAINING PROTEIN"/>
    <property type="match status" value="1"/>
</dbReference>
<keyword evidence="2 9" id="KW-0575">Peroxidase</keyword>
<evidence type="ECO:0000259" key="8">
    <source>
        <dbReference type="PROSITE" id="PS51405"/>
    </source>
</evidence>
<name>A0A1Y2FTV0_PROLT</name>
<comment type="caution">
    <text evidence="9">The sequence shown here is derived from an EMBL/GenBank/DDBJ whole genome shotgun (WGS) entry which is preliminary data.</text>
</comment>
<keyword evidence="5" id="KW-0560">Oxidoreductase</keyword>
<dbReference type="InterPro" id="IPR000028">
    <property type="entry name" value="Chloroperoxidase"/>
</dbReference>
<evidence type="ECO:0000256" key="6">
    <source>
        <dbReference type="ARBA" id="ARBA00023004"/>
    </source>
</evidence>
<dbReference type="OMA" id="DILSWSM"/>
<sequence length="407" mass="43755">MTENALSAEDLAKRGLDKREVSYTGRITTTFDAAAQLVSNTGVHAFQAPRNLGQPGGDIRGPCPGLNAAANHGYISRDGVTNLQEAIDGTEAVFNMNNDLSGFLSAYSVISDGDPLTQKWSIGGPPGTSGVSAVLGVKPQGLTGSHNKYETDSSPMRGDLYQYNGDNYRLQLSQFKAFYNTKAGEVNPSYTFDDIAAFRKVRFQQSIDENPYFFYGPFTGIAVSQAAFTFIPAFMSNHSAELPNGFLSREVMQSFMSVVGSPDNNGANLRYVEGNERIPDNWYKRAADVKYSVPLFLADALRVGQVEPRILSVGGNLGKVNTYTGVNRADPAGGLANAGDLTQGNNLACFLYQNAQIVLLDPLKQLTGPLLAAVNSLATTYLKVPAACPQIQQYDPSIVAQFPGSKL</sequence>
<comment type="cofactor">
    <cofactor evidence="1">
        <name>heme b</name>
        <dbReference type="ChEBI" id="CHEBI:60344"/>
    </cofactor>
</comment>
<gene>
    <name evidence="9" type="ORF">BCR37DRAFT_343078</name>
</gene>
<proteinExistence type="inferred from homology"/>
<evidence type="ECO:0000256" key="7">
    <source>
        <dbReference type="ARBA" id="ARBA00025795"/>
    </source>
</evidence>
<evidence type="ECO:0000256" key="5">
    <source>
        <dbReference type="ARBA" id="ARBA00023002"/>
    </source>
</evidence>
<evidence type="ECO:0000313" key="10">
    <source>
        <dbReference type="Proteomes" id="UP000193685"/>
    </source>
</evidence>
<keyword evidence="3" id="KW-0349">Heme</keyword>
<dbReference type="RefSeq" id="XP_040727853.1">
    <property type="nucleotide sequence ID" value="XM_040867475.1"/>
</dbReference>
<evidence type="ECO:0000256" key="4">
    <source>
        <dbReference type="ARBA" id="ARBA00022723"/>
    </source>
</evidence>
<dbReference type="GO" id="GO:0046872">
    <property type="term" value="F:metal ion binding"/>
    <property type="evidence" value="ECO:0007669"/>
    <property type="project" value="UniProtKB-KW"/>
</dbReference>
<dbReference type="Gene3D" id="1.10.489.10">
    <property type="entry name" value="Chloroperoxidase-like"/>
    <property type="match status" value="1"/>
</dbReference>
<protein>
    <submittedName>
        <fullName evidence="9">Chloroperoxidase</fullName>
    </submittedName>
</protein>
<dbReference type="InterPro" id="IPR036851">
    <property type="entry name" value="Chloroperoxidase-like_sf"/>
</dbReference>
<dbReference type="GO" id="GO:0004601">
    <property type="term" value="F:peroxidase activity"/>
    <property type="evidence" value="ECO:0007669"/>
    <property type="project" value="UniProtKB-KW"/>
</dbReference>
<dbReference type="Pfam" id="PF01328">
    <property type="entry name" value="Peroxidase_2"/>
    <property type="match status" value="1"/>
</dbReference>
<dbReference type="SUPFAM" id="SSF47571">
    <property type="entry name" value="Cloroperoxidase"/>
    <property type="match status" value="1"/>
</dbReference>
<feature type="domain" description="Heme haloperoxidase family profile" evidence="8">
    <location>
        <begin position="42"/>
        <end position="302"/>
    </location>
</feature>
<keyword evidence="4" id="KW-0479">Metal-binding</keyword>
<comment type="similarity">
    <text evidence="7">Belongs to the chloroperoxidase family.</text>
</comment>
<dbReference type="OrthoDB" id="407298at2759"/>
<accession>A0A1Y2FTV0</accession>
<organism evidence="9 10">
    <name type="scientific">Protomyces lactucae-debilis</name>
    <dbReference type="NCBI Taxonomy" id="2754530"/>
    <lineage>
        <taxon>Eukaryota</taxon>
        <taxon>Fungi</taxon>
        <taxon>Dikarya</taxon>
        <taxon>Ascomycota</taxon>
        <taxon>Taphrinomycotina</taxon>
        <taxon>Taphrinomycetes</taxon>
        <taxon>Taphrinales</taxon>
        <taxon>Protomycetaceae</taxon>
        <taxon>Protomyces</taxon>
    </lineage>
</organism>